<reference evidence="2 3" key="1">
    <citation type="submission" date="2019-09" db="EMBL/GenBank/DDBJ databases">
        <authorList>
            <person name="Dittami M. S."/>
        </authorList>
    </citation>
    <scope>NUCLEOTIDE SEQUENCE [LARGE SCALE GENOMIC DNA]</scope>
    <source>
        <strain evidence="2">SPHINGO391</strain>
    </source>
</reference>
<evidence type="ECO:0000256" key="1">
    <source>
        <dbReference type="SAM" id="MobiDB-lite"/>
    </source>
</evidence>
<dbReference type="AlphaFoldDB" id="A0A5E7Y537"/>
<gene>
    <name evidence="2" type="ORF">SPHINGO391_350216</name>
</gene>
<dbReference type="Proteomes" id="UP000326857">
    <property type="component" value="Unassembled WGS sequence"/>
</dbReference>
<evidence type="ECO:0000313" key="3">
    <source>
        <dbReference type="Proteomes" id="UP000326857"/>
    </source>
</evidence>
<dbReference type="EMBL" id="CABVLI010000029">
    <property type="protein sequence ID" value="VVT01394.1"/>
    <property type="molecule type" value="Genomic_DNA"/>
</dbReference>
<evidence type="ECO:0008006" key="4">
    <source>
        <dbReference type="Google" id="ProtNLM"/>
    </source>
</evidence>
<sequence length="192" mass="20748">MIDTAIAAEDTPAHIQASRAASAVANASARDIGRAAGKVAGNVALAVAPGAALSKAAALRRLAIARPRITFDPPQIGWVKETTKLKKPWKPYNDSAPGARAGQAPTLMRTMPNGSKRPVKFDGIQGDYMVDRKWAVVNRPRSRAQILRQSEVLAQHRLIGTWEVPTPVEKTKALKLLKQMSITNIHVKVLKP</sequence>
<organism evidence="2 3">
    <name type="scientific">Sphingomonas aurantiaca</name>
    <dbReference type="NCBI Taxonomy" id="185949"/>
    <lineage>
        <taxon>Bacteria</taxon>
        <taxon>Pseudomonadati</taxon>
        <taxon>Pseudomonadota</taxon>
        <taxon>Alphaproteobacteria</taxon>
        <taxon>Sphingomonadales</taxon>
        <taxon>Sphingomonadaceae</taxon>
        <taxon>Sphingomonas</taxon>
    </lineage>
</organism>
<proteinExistence type="predicted"/>
<feature type="region of interest" description="Disordered" evidence="1">
    <location>
        <begin position="89"/>
        <end position="118"/>
    </location>
</feature>
<accession>A0A5E7Y537</accession>
<name>A0A5E7Y537_9SPHN</name>
<evidence type="ECO:0000313" key="2">
    <source>
        <dbReference type="EMBL" id="VVT01394.1"/>
    </source>
</evidence>
<dbReference type="RefSeq" id="WP_056419391.1">
    <property type="nucleotide sequence ID" value="NZ_JASPFN010000001.1"/>
</dbReference>
<protein>
    <recommendedName>
        <fullName evidence="4">Tox-REase-5 domain-containing protein</fullName>
    </recommendedName>
</protein>